<keyword evidence="3" id="KW-0813">Transport</keyword>
<comment type="similarity">
    <text evidence="2">Belongs to the BexD/CtrA/VexA family.</text>
</comment>
<dbReference type="PANTHER" id="PTHR33619">
    <property type="entry name" value="POLYSACCHARIDE EXPORT PROTEIN GFCE-RELATED"/>
    <property type="match status" value="1"/>
</dbReference>
<dbReference type="Proteomes" id="UP000298180">
    <property type="component" value="Unassembled WGS sequence"/>
</dbReference>
<reference evidence="19 20" key="1">
    <citation type="submission" date="2019-03" db="EMBL/GenBank/DDBJ databases">
        <title>Ramlibacter henchirensis DSM 14656, whole genome shotgun sequence.</title>
        <authorList>
            <person name="Zhang X."/>
            <person name="Feng G."/>
            <person name="Zhu H."/>
        </authorList>
    </citation>
    <scope>NUCLEOTIDE SEQUENCE [LARGE SCALE GENOMIC DNA]</scope>
    <source>
        <strain evidence="19 20">DSM 14656</strain>
    </source>
</reference>
<comment type="subcellular location">
    <subcellularLocation>
        <location evidence="1">Cell outer membrane</location>
        <topology evidence="1">Multi-pass membrane protein</topology>
    </subcellularLocation>
</comment>
<dbReference type="GO" id="GO:0046930">
    <property type="term" value="C:pore complex"/>
    <property type="evidence" value="ECO:0007669"/>
    <property type="project" value="UniProtKB-KW"/>
</dbReference>
<keyword evidence="20" id="KW-1185">Reference proteome</keyword>
<dbReference type="Pfam" id="PF10531">
    <property type="entry name" value="SLBB"/>
    <property type="match status" value="1"/>
</dbReference>
<dbReference type="GO" id="GO:0006811">
    <property type="term" value="P:monoatomic ion transport"/>
    <property type="evidence" value="ECO:0007669"/>
    <property type="project" value="UniProtKB-KW"/>
</dbReference>
<comment type="caution">
    <text evidence="19">The sequence shown here is derived from an EMBL/GenBank/DDBJ whole genome shotgun (WGS) entry which is preliminary data.</text>
</comment>
<dbReference type="Gene3D" id="3.30.1950.10">
    <property type="entry name" value="wza like domain"/>
    <property type="match status" value="1"/>
</dbReference>
<organism evidence="19 20">
    <name type="scientific">Ramlibacter henchirensis</name>
    <dbReference type="NCBI Taxonomy" id="204072"/>
    <lineage>
        <taxon>Bacteria</taxon>
        <taxon>Pseudomonadati</taxon>
        <taxon>Pseudomonadota</taxon>
        <taxon>Betaproteobacteria</taxon>
        <taxon>Burkholderiales</taxon>
        <taxon>Comamonadaceae</taxon>
        <taxon>Ramlibacter</taxon>
    </lineage>
</organism>
<feature type="domain" description="SLBB" evidence="18">
    <location>
        <begin position="122"/>
        <end position="202"/>
    </location>
</feature>
<dbReference type="PANTHER" id="PTHR33619:SF3">
    <property type="entry name" value="POLYSACCHARIDE EXPORT PROTEIN GFCE-RELATED"/>
    <property type="match status" value="1"/>
</dbReference>
<dbReference type="GO" id="GO:0015159">
    <property type="term" value="F:polysaccharide transmembrane transporter activity"/>
    <property type="evidence" value="ECO:0007669"/>
    <property type="project" value="InterPro"/>
</dbReference>
<evidence type="ECO:0000313" key="19">
    <source>
        <dbReference type="EMBL" id="TFZ07487.1"/>
    </source>
</evidence>
<dbReference type="GO" id="GO:0009279">
    <property type="term" value="C:cell outer membrane"/>
    <property type="evidence" value="ECO:0007669"/>
    <property type="project" value="UniProtKB-SubCell"/>
</dbReference>
<dbReference type="InterPro" id="IPR003715">
    <property type="entry name" value="Poly_export_N"/>
</dbReference>
<dbReference type="AlphaFoldDB" id="A0A4Z0C740"/>
<sequence>MGALLLGLAMAAQAAGPAQRATVAPRPTSAPAAEQGANTPSADYRLGPGDQIRVQVYQNPDLSIEARVSEQGTINYPLVGAINLGGNTIGQAENKIASALKNGNFLKQPQVNIVLLQVRGNQVAVLGQVQKPGRFPLETTNTRVSDLLAAAGGVTPMGDDTLIVTGTRNGQPFRKVIDIPALFLNQRSQDDITVQGGDTLFVNKAPVYYIYGEAQRPGPYRIERGMTVQQAVAQGGGPTPRGSLNRLRLTRVGPDGRQVETDARLGDPVLPNDVIFVRESLF</sequence>
<keyword evidence="11" id="KW-0472">Membrane</keyword>
<evidence type="ECO:0000256" key="2">
    <source>
        <dbReference type="ARBA" id="ARBA00009450"/>
    </source>
</evidence>
<feature type="domain" description="Soluble ligand binding" evidence="17">
    <location>
        <begin position="207"/>
        <end position="258"/>
    </location>
</feature>
<evidence type="ECO:0000256" key="15">
    <source>
        <dbReference type="SAM" id="MobiDB-lite"/>
    </source>
</evidence>
<keyword evidence="14" id="KW-0449">Lipoprotein</keyword>
<evidence type="ECO:0000256" key="3">
    <source>
        <dbReference type="ARBA" id="ARBA00022448"/>
    </source>
</evidence>
<accession>A0A4Z0C740</accession>
<proteinExistence type="inferred from homology"/>
<evidence type="ECO:0000256" key="1">
    <source>
        <dbReference type="ARBA" id="ARBA00004571"/>
    </source>
</evidence>
<evidence type="ECO:0000256" key="14">
    <source>
        <dbReference type="ARBA" id="ARBA00023288"/>
    </source>
</evidence>
<evidence type="ECO:0000256" key="9">
    <source>
        <dbReference type="ARBA" id="ARBA00023065"/>
    </source>
</evidence>
<dbReference type="Gene3D" id="3.10.560.10">
    <property type="entry name" value="Outer membrane lipoprotein wza domain like"/>
    <property type="match status" value="2"/>
</dbReference>
<evidence type="ECO:0000256" key="11">
    <source>
        <dbReference type="ARBA" id="ARBA00023136"/>
    </source>
</evidence>
<evidence type="ECO:0000256" key="10">
    <source>
        <dbReference type="ARBA" id="ARBA00023114"/>
    </source>
</evidence>
<evidence type="ECO:0000313" key="20">
    <source>
        <dbReference type="Proteomes" id="UP000298180"/>
    </source>
</evidence>
<dbReference type="Pfam" id="PF02563">
    <property type="entry name" value="Poly_export"/>
    <property type="match status" value="1"/>
</dbReference>
<dbReference type="OrthoDB" id="9815244at2"/>
<gene>
    <name evidence="19" type="primary">epsE</name>
    <name evidence="19" type="ORF">EZ313_04805</name>
</gene>
<evidence type="ECO:0000256" key="4">
    <source>
        <dbReference type="ARBA" id="ARBA00022452"/>
    </source>
</evidence>
<dbReference type="EMBL" id="SMLM01000001">
    <property type="protein sequence ID" value="TFZ07487.1"/>
    <property type="molecule type" value="Genomic_DNA"/>
</dbReference>
<keyword evidence="8" id="KW-0625">Polysaccharide transport</keyword>
<evidence type="ECO:0000259" key="17">
    <source>
        <dbReference type="Pfam" id="PF10531"/>
    </source>
</evidence>
<keyword evidence="4" id="KW-1134">Transmembrane beta strand</keyword>
<keyword evidence="7" id="KW-0732">Signal</keyword>
<evidence type="ECO:0000256" key="8">
    <source>
        <dbReference type="ARBA" id="ARBA00023047"/>
    </source>
</evidence>
<dbReference type="Pfam" id="PF22461">
    <property type="entry name" value="SLBB_2"/>
    <property type="match status" value="1"/>
</dbReference>
<dbReference type="GO" id="GO:0015288">
    <property type="term" value="F:porin activity"/>
    <property type="evidence" value="ECO:0007669"/>
    <property type="project" value="UniProtKB-KW"/>
</dbReference>
<evidence type="ECO:0000256" key="5">
    <source>
        <dbReference type="ARBA" id="ARBA00022597"/>
    </source>
</evidence>
<keyword evidence="12" id="KW-0564">Palmitate</keyword>
<keyword evidence="13" id="KW-0998">Cell outer membrane</keyword>
<dbReference type="InterPro" id="IPR054765">
    <property type="entry name" value="SLBB_dom"/>
</dbReference>
<feature type="domain" description="Polysaccharide export protein N-terminal" evidence="16">
    <location>
        <begin position="40"/>
        <end position="115"/>
    </location>
</feature>
<evidence type="ECO:0000256" key="6">
    <source>
        <dbReference type="ARBA" id="ARBA00022692"/>
    </source>
</evidence>
<keyword evidence="5" id="KW-0762">Sugar transport</keyword>
<evidence type="ECO:0000256" key="13">
    <source>
        <dbReference type="ARBA" id="ARBA00023237"/>
    </source>
</evidence>
<keyword evidence="10" id="KW-0626">Porin</keyword>
<dbReference type="InterPro" id="IPR049712">
    <property type="entry name" value="Poly_export"/>
</dbReference>
<evidence type="ECO:0000256" key="12">
    <source>
        <dbReference type="ARBA" id="ARBA00023139"/>
    </source>
</evidence>
<dbReference type="InterPro" id="IPR017478">
    <property type="entry name" value="Polysacc_export_EpsE"/>
</dbReference>
<dbReference type="InterPro" id="IPR019554">
    <property type="entry name" value="Soluble_ligand-bd"/>
</dbReference>
<keyword evidence="6" id="KW-0812">Transmembrane</keyword>
<protein>
    <submittedName>
        <fullName evidence="19">Polysaccharide export protein EpsE</fullName>
    </submittedName>
</protein>
<feature type="region of interest" description="Disordered" evidence="15">
    <location>
        <begin position="20"/>
        <end position="47"/>
    </location>
</feature>
<evidence type="ECO:0000256" key="7">
    <source>
        <dbReference type="ARBA" id="ARBA00022729"/>
    </source>
</evidence>
<dbReference type="NCBIfam" id="TIGR03028">
    <property type="entry name" value="EpsE"/>
    <property type="match status" value="1"/>
</dbReference>
<evidence type="ECO:0000259" key="18">
    <source>
        <dbReference type="Pfam" id="PF22461"/>
    </source>
</evidence>
<keyword evidence="9" id="KW-0406">Ion transport</keyword>
<name>A0A4Z0C740_9BURK</name>
<evidence type="ECO:0000259" key="16">
    <source>
        <dbReference type="Pfam" id="PF02563"/>
    </source>
</evidence>